<dbReference type="AlphaFoldDB" id="A0A3E4QNK8"/>
<dbReference type="EMBL" id="QSRJ01000033">
    <property type="protein sequence ID" value="RGL06818.1"/>
    <property type="molecule type" value="Genomic_DNA"/>
</dbReference>
<protein>
    <submittedName>
        <fullName evidence="2">Uncharacterized protein</fullName>
    </submittedName>
</protein>
<sequence length="64" mass="6411">MIAEALEGRGHPGRMPDALRLKKDAQPATEGRLAAGPSGGRRLVAGNGAVAAARPKARAGVGVQ</sequence>
<feature type="region of interest" description="Disordered" evidence="1">
    <location>
        <begin position="1"/>
        <end position="42"/>
    </location>
</feature>
<dbReference type="Proteomes" id="UP000260943">
    <property type="component" value="Unassembled WGS sequence"/>
</dbReference>
<name>A0A3E4QNK8_9ACTN</name>
<comment type="caution">
    <text evidence="2">The sequence shown here is derived from an EMBL/GenBank/DDBJ whole genome shotgun (WGS) entry which is preliminary data.</text>
</comment>
<evidence type="ECO:0000256" key="1">
    <source>
        <dbReference type="SAM" id="MobiDB-lite"/>
    </source>
</evidence>
<accession>A0A3E4QNK8</accession>
<proteinExistence type="predicted"/>
<organism evidence="2 3">
    <name type="scientific">Collinsella tanakaei</name>
    <dbReference type="NCBI Taxonomy" id="626935"/>
    <lineage>
        <taxon>Bacteria</taxon>
        <taxon>Bacillati</taxon>
        <taxon>Actinomycetota</taxon>
        <taxon>Coriobacteriia</taxon>
        <taxon>Coriobacteriales</taxon>
        <taxon>Coriobacteriaceae</taxon>
        <taxon>Collinsella</taxon>
    </lineage>
</organism>
<feature type="compositionally biased region" description="Basic and acidic residues" evidence="1">
    <location>
        <begin position="1"/>
        <end position="10"/>
    </location>
</feature>
<reference evidence="2 3" key="1">
    <citation type="submission" date="2018-08" db="EMBL/GenBank/DDBJ databases">
        <title>A genome reference for cultivated species of the human gut microbiota.</title>
        <authorList>
            <person name="Zou Y."/>
            <person name="Xue W."/>
            <person name="Luo G."/>
        </authorList>
    </citation>
    <scope>NUCLEOTIDE SEQUENCE [LARGE SCALE GENOMIC DNA]</scope>
    <source>
        <strain evidence="2 3">TF08-14</strain>
    </source>
</reference>
<evidence type="ECO:0000313" key="3">
    <source>
        <dbReference type="Proteomes" id="UP000260943"/>
    </source>
</evidence>
<evidence type="ECO:0000313" key="2">
    <source>
        <dbReference type="EMBL" id="RGL06818.1"/>
    </source>
</evidence>
<gene>
    <name evidence="2" type="ORF">DXC81_11380</name>
</gene>